<feature type="compositionally biased region" description="Basic and acidic residues" evidence="1">
    <location>
        <begin position="22"/>
        <end position="36"/>
    </location>
</feature>
<name>A0A4P9WDR7_9FUNG</name>
<reference evidence="3" key="1">
    <citation type="journal article" date="2018" name="Nat. Microbiol.">
        <title>Leveraging single-cell genomics to expand the fungal tree of life.</title>
        <authorList>
            <person name="Ahrendt S.R."/>
            <person name="Quandt C.A."/>
            <person name="Ciobanu D."/>
            <person name="Clum A."/>
            <person name="Salamov A."/>
            <person name="Andreopoulos B."/>
            <person name="Cheng J.F."/>
            <person name="Woyke T."/>
            <person name="Pelin A."/>
            <person name="Henrissat B."/>
            <person name="Reynolds N.K."/>
            <person name="Benny G.L."/>
            <person name="Smith M.E."/>
            <person name="James T.Y."/>
            <person name="Grigoriev I.V."/>
        </authorList>
    </citation>
    <scope>NUCLEOTIDE SEQUENCE [LARGE SCALE GENOMIC DNA]</scope>
</reference>
<dbReference type="AlphaFoldDB" id="A0A4P9WDR7"/>
<organism evidence="2 3">
    <name type="scientific">Blyttiomyces helicus</name>
    <dbReference type="NCBI Taxonomy" id="388810"/>
    <lineage>
        <taxon>Eukaryota</taxon>
        <taxon>Fungi</taxon>
        <taxon>Fungi incertae sedis</taxon>
        <taxon>Chytridiomycota</taxon>
        <taxon>Chytridiomycota incertae sedis</taxon>
        <taxon>Chytridiomycetes</taxon>
        <taxon>Chytridiomycetes incertae sedis</taxon>
        <taxon>Blyttiomyces</taxon>
    </lineage>
</organism>
<evidence type="ECO:0000313" key="3">
    <source>
        <dbReference type="Proteomes" id="UP000269721"/>
    </source>
</evidence>
<gene>
    <name evidence="2" type="ORF">BDK51DRAFT_25540</name>
</gene>
<evidence type="ECO:0000256" key="1">
    <source>
        <dbReference type="SAM" id="MobiDB-lite"/>
    </source>
</evidence>
<dbReference type="EMBL" id="KZ995349">
    <property type="protein sequence ID" value="RKO90851.1"/>
    <property type="molecule type" value="Genomic_DNA"/>
</dbReference>
<protein>
    <submittedName>
        <fullName evidence="2">Uncharacterized protein</fullName>
    </submittedName>
</protein>
<keyword evidence="3" id="KW-1185">Reference proteome</keyword>
<proteinExistence type="predicted"/>
<sequence length="204" mass="22135">MHDPVEPAESYSAEMKTSANLKSEERARHYGLDQKRALKKRGVGRRGQEGGTDGIDTTGTSASLRTPGPPCLWEALNLVIGVIDGASSPVYLGGIFADPVPARSTHRSTGSRVLTGKIGQVLRPLVRATAGSAAAELVRGSTPNHSNSIANLLKQGLQRLSLNCVFSHLKASWVVNYWLVRLIRGQAYEVQQTYHPMRSKFETT</sequence>
<accession>A0A4P9WDR7</accession>
<evidence type="ECO:0000313" key="2">
    <source>
        <dbReference type="EMBL" id="RKO90851.1"/>
    </source>
</evidence>
<feature type="region of interest" description="Disordered" evidence="1">
    <location>
        <begin position="1"/>
        <end position="66"/>
    </location>
</feature>
<dbReference type="Proteomes" id="UP000269721">
    <property type="component" value="Unassembled WGS sequence"/>
</dbReference>